<dbReference type="SUPFAM" id="SSF56601">
    <property type="entry name" value="beta-lactamase/transpeptidase-like"/>
    <property type="match status" value="1"/>
</dbReference>
<dbReference type="Pfam" id="PF13026">
    <property type="entry name" value="DUF3887"/>
    <property type="match status" value="1"/>
</dbReference>
<sequence>MMKKILSLLFTVFGLYLSLAQSESYGVSLDKLVSLYNSEKYDEIYQNFSPQMKGAITLKENRDFFLETSKEFGKIESTEFVSQKSKNERFALYKGKADKGFVNILFALNKNNEIDGIDITPFIEKKTAANQLSKIPEDYKKILFDYSKTFPDQTQISIAVIKNGKTSFYGIIRKNDTLKTIDNHQKLFEIGSVTKLFTATILAQLVLEKKLKLEDNVNRFYNFPFKNNIKLSFGMLANHSSGLYRIPKNLEENIEENNPYKNYAADKLEDYLQNSLILENASGKNYGYSNLAFGLLGFTMAIEEKTTFQKLLQKRIFDKFGMTNSFTNVTFAEKDGKLIKGLDKDGKETSQWDFDALSGCGSAVSSVQDLAGFSLAQFNFSNKDLQLTQIPTFTKDKKTKVGLAWHIYQDDSQRKLLWHNGGTGGYSSSLLLNPKTKNGVVVLSNVATGNLDHDNIEKIAFDILKVLDVRK</sequence>
<name>A0ABN5SG73_9FLAO</name>
<feature type="chain" id="PRO_5045547681" evidence="1">
    <location>
        <begin position="21"/>
        <end position="471"/>
    </location>
</feature>
<evidence type="ECO:0000313" key="5">
    <source>
        <dbReference type="Proteomes" id="UP000279541"/>
    </source>
</evidence>
<evidence type="ECO:0000256" key="1">
    <source>
        <dbReference type="SAM" id="SignalP"/>
    </source>
</evidence>
<accession>A0ABN5SG73</accession>
<feature type="domain" description="DUF3887" evidence="3">
    <location>
        <begin position="31"/>
        <end position="116"/>
    </location>
</feature>
<feature type="domain" description="Beta-lactamase-related" evidence="2">
    <location>
        <begin position="156"/>
        <end position="455"/>
    </location>
</feature>
<protein>
    <submittedName>
        <fullName evidence="4">DUF3887 domain-containing protein</fullName>
    </submittedName>
</protein>
<evidence type="ECO:0000313" key="4">
    <source>
        <dbReference type="EMBL" id="AZB01837.1"/>
    </source>
</evidence>
<dbReference type="Proteomes" id="UP000279541">
    <property type="component" value="Chromosome"/>
</dbReference>
<dbReference type="Pfam" id="PF00144">
    <property type="entry name" value="Beta-lactamase"/>
    <property type="match status" value="1"/>
</dbReference>
<reference evidence="4 5" key="1">
    <citation type="submission" date="2018-11" db="EMBL/GenBank/DDBJ databases">
        <title>Proposal to divide the Flavobacteriaceae and reorganize its genera based on Amino Acid Identity values calculated from whole genome sequences.</title>
        <authorList>
            <person name="Nicholson A.C."/>
            <person name="Gulvik C.A."/>
            <person name="Whitney A.M."/>
            <person name="Humrighouse B.W."/>
            <person name="Bell M."/>
            <person name="Holmes B."/>
            <person name="Steigerwalt A.G."/>
            <person name="Villarma A."/>
            <person name="Sheth M."/>
            <person name="Batra D."/>
            <person name="Pryor J."/>
            <person name="Bernardet J.-F."/>
            <person name="Hugo C."/>
            <person name="Kampfer P."/>
            <person name="Newman J."/>
            <person name="McQuiston J.R."/>
        </authorList>
    </citation>
    <scope>NUCLEOTIDE SEQUENCE [LARGE SCALE GENOMIC DNA]</scope>
    <source>
        <strain evidence="4 5">DSM 16927</strain>
    </source>
</reference>
<evidence type="ECO:0000259" key="3">
    <source>
        <dbReference type="Pfam" id="PF13026"/>
    </source>
</evidence>
<organism evidence="4 5">
    <name type="scientific">Chryseobacterium joostei</name>
    <dbReference type="NCBI Taxonomy" id="112234"/>
    <lineage>
        <taxon>Bacteria</taxon>
        <taxon>Pseudomonadati</taxon>
        <taxon>Bacteroidota</taxon>
        <taxon>Flavobacteriia</taxon>
        <taxon>Flavobacteriales</taxon>
        <taxon>Weeksellaceae</taxon>
        <taxon>Chryseobacterium group</taxon>
        <taxon>Chryseobacterium</taxon>
    </lineage>
</organism>
<keyword evidence="1" id="KW-0732">Signal</keyword>
<dbReference type="PANTHER" id="PTHR46825:SF9">
    <property type="entry name" value="BETA-LACTAMASE-RELATED DOMAIN-CONTAINING PROTEIN"/>
    <property type="match status" value="1"/>
</dbReference>
<evidence type="ECO:0000259" key="2">
    <source>
        <dbReference type="Pfam" id="PF00144"/>
    </source>
</evidence>
<gene>
    <name evidence="4" type="ORF">EG359_20565</name>
</gene>
<dbReference type="InterPro" id="IPR001466">
    <property type="entry name" value="Beta-lactam-related"/>
</dbReference>
<dbReference type="RefSeq" id="WP_084180385.1">
    <property type="nucleotide sequence ID" value="NZ_CP033926.1"/>
</dbReference>
<dbReference type="InterPro" id="IPR012338">
    <property type="entry name" value="Beta-lactam/transpept-like"/>
</dbReference>
<dbReference type="PANTHER" id="PTHR46825">
    <property type="entry name" value="D-ALANYL-D-ALANINE-CARBOXYPEPTIDASE/ENDOPEPTIDASE AMPH"/>
    <property type="match status" value="1"/>
</dbReference>
<dbReference type="EMBL" id="CP033926">
    <property type="protein sequence ID" value="AZB01837.1"/>
    <property type="molecule type" value="Genomic_DNA"/>
</dbReference>
<dbReference type="Gene3D" id="3.10.450.590">
    <property type="match status" value="1"/>
</dbReference>
<dbReference type="Gene3D" id="3.40.710.10">
    <property type="entry name" value="DD-peptidase/beta-lactamase superfamily"/>
    <property type="match status" value="1"/>
</dbReference>
<dbReference type="InterPro" id="IPR050491">
    <property type="entry name" value="AmpC-like"/>
</dbReference>
<feature type="signal peptide" evidence="1">
    <location>
        <begin position="1"/>
        <end position="20"/>
    </location>
</feature>
<dbReference type="InterPro" id="IPR024981">
    <property type="entry name" value="DUF3887"/>
</dbReference>
<proteinExistence type="predicted"/>
<keyword evidence="5" id="KW-1185">Reference proteome</keyword>